<reference evidence="2" key="2">
    <citation type="submission" date="2020-11" db="EMBL/GenBank/DDBJ databases">
        <authorList>
            <person name="McCartney M.A."/>
            <person name="Auch B."/>
            <person name="Kono T."/>
            <person name="Mallez S."/>
            <person name="Becker A."/>
            <person name="Gohl D.M."/>
            <person name="Silverstein K.A.T."/>
            <person name="Koren S."/>
            <person name="Bechman K.B."/>
            <person name="Herman A."/>
            <person name="Abrahante J.E."/>
            <person name="Garbe J."/>
        </authorList>
    </citation>
    <scope>NUCLEOTIDE SEQUENCE</scope>
    <source>
        <strain evidence="2">Duluth1</strain>
        <tissue evidence="2">Whole animal</tissue>
    </source>
</reference>
<dbReference type="Pfam" id="PF07714">
    <property type="entry name" value="PK_Tyr_Ser-Thr"/>
    <property type="match status" value="1"/>
</dbReference>
<keyword evidence="3" id="KW-1185">Reference proteome</keyword>
<dbReference type="InterPro" id="IPR001245">
    <property type="entry name" value="Ser-Thr/Tyr_kinase_cat_dom"/>
</dbReference>
<dbReference type="SUPFAM" id="SSF56112">
    <property type="entry name" value="Protein kinase-like (PK-like)"/>
    <property type="match status" value="1"/>
</dbReference>
<dbReference type="Gene3D" id="1.10.510.10">
    <property type="entry name" value="Transferase(Phosphotransferase) domain 1"/>
    <property type="match status" value="1"/>
</dbReference>
<reference evidence="2" key="1">
    <citation type="journal article" date="2019" name="bioRxiv">
        <title>The Genome of the Zebra Mussel, Dreissena polymorpha: A Resource for Invasive Species Research.</title>
        <authorList>
            <person name="McCartney M.A."/>
            <person name="Auch B."/>
            <person name="Kono T."/>
            <person name="Mallez S."/>
            <person name="Zhang Y."/>
            <person name="Obille A."/>
            <person name="Becker A."/>
            <person name="Abrahante J.E."/>
            <person name="Garbe J."/>
            <person name="Badalamenti J.P."/>
            <person name="Herman A."/>
            <person name="Mangelson H."/>
            <person name="Liachko I."/>
            <person name="Sullivan S."/>
            <person name="Sone E.D."/>
            <person name="Koren S."/>
            <person name="Silverstein K.A.T."/>
            <person name="Beckman K.B."/>
            <person name="Gohl D.M."/>
        </authorList>
    </citation>
    <scope>NUCLEOTIDE SEQUENCE</scope>
    <source>
        <strain evidence="2">Duluth1</strain>
        <tissue evidence="2">Whole animal</tissue>
    </source>
</reference>
<protein>
    <recommendedName>
        <fullName evidence="1">Serine-threonine/tyrosine-protein kinase catalytic domain-containing protein</fullName>
    </recommendedName>
</protein>
<dbReference type="InterPro" id="IPR011009">
    <property type="entry name" value="Kinase-like_dom_sf"/>
</dbReference>
<dbReference type="Proteomes" id="UP000828390">
    <property type="component" value="Unassembled WGS sequence"/>
</dbReference>
<evidence type="ECO:0000313" key="2">
    <source>
        <dbReference type="EMBL" id="KAH3731056.1"/>
    </source>
</evidence>
<sequence length="55" mass="6629">MPQITGGPIPCPDPFYELMLKCWNRSPENRPTFDYLREFFNNYAVFTDRGYEYVE</sequence>
<dbReference type="EMBL" id="JAIWYP010000012">
    <property type="protein sequence ID" value="KAH3731056.1"/>
    <property type="molecule type" value="Genomic_DNA"/>
</dbReference>
<proteinExistence type="predicted"/>
<name>A0A9D4CUF7_DREPO</name>
<feature type="domain" description="Serine-threonine/tyrosine-protein kinase catalytic" evidence="1">
    <location>
        <begin position="8"/>
        <end position="39"/>
    </location>
</feature>
<dbReference type="GO" id="GO:0004672">
    <property type="term" value="F:protein kinase activity"/>
    <property type="evidence" value="ECO:0007669"/>
    <property type="project" value="InterPro"/>
</dbReference>
<dbReference type="AlphaFoldDB" id="A0A9D4CUF7"/>
<organism evidence="2 3">
    <name type="scientific">Dreissena polymorpha</name>
    <name type="common">Zebra mussel</name>
    <name type="synonym">Mytilus polymorpha</name>
    <dbReference type="NCBI Taxonomy" id="45954"/>
    <lineage>
        <taxon>Eukaryota</taxon>
        <taxon>Metazoa</taxon>
        <taxon>Spiralia</taxon>
        <taxon>Lophotrochozoa</taxon>
        <taxon>Mollusca</taxon>
        <taxon>Bivalvia</taxon>
        <taxon>Autobranchia</taxon>
        <taxon>Heteroconchia</taxon>
        <taxon>Euheterodonta</taxon>
        <taxon>Imparidentia</taxon>
        <taxon>Neoheterodontei</taxon>
        <taxon>Myida</taxon>
        <taxon>Dreissenoidea</taxon>
        <taxon>Dreissenidae</taxon>
        <taxon>Dreissena</taxon>
    </lineage>
</organism>
<comment type="caution">
    <text evidence="2">The sequence shown here is derived from an EMBL/GenBank/DDBJ whole genome shotgun (WGS) entry which is preliminary data.</text>
</comment>
<accession>A0A9D4CUF7</accession>
<gene>
    <name evidence="2" type="ORF">DPMN_057061</name>
</gene>
<evidence type="ECO:0000259" key="1">
    <source>
        <dbReference type="Pfam" id="PF07714"/>
    </source>
</evidence>
<evidence type="ECO:0000313" key="3">
    <source>
        <dbReference type="Proteomes" id="UP000828390"/>
    </source>
</evidence>